<dbReference type="GO" id="GO:0010181">
    <property type="term" value="F:FMN binding"/>
    <property type="evidence" value="ECO:0007669"/>
    <property type="project" value="InterPro"/>
</dbReference>
<dbReference type="PANTHER" id="PTHR43760:SF1">
    <property type="entry name" value="ENDORIBONUCLEASE L-PSP_CHORISMATE MUTASE-LIKE DOMAIN-CONTAINING PROTEIN"/>
    <property type="match status" value="1"/>
</dbReference>
<evidence type="ECO:0000313" key="5">
    <source>
        <dbReference type="EMBL" id="MYL99101.1"/>
    </source>
</evidence>
<proteinExistence type="predicted"/>
<evidence type="ECO:0000256" key="3">
    <source>
        <dbReference type="SAM" id="SignalP"/>
    </source>
</evidence>
<dbReference type="CDD" id="cd02199">
    <property type="entry name" value="YjgF_YER057c_UK114_like_1"/>
    <property type="match status" value="1"/>
</dbReference>
<dbReference type="InterPro" id="IPR008254">
    <property type="entry name" value="Flavodoxin/NO_synth"/>
</dbReference>
<dbReference type="PANTHER" id="PTHR43760">
    <property type="entry name" value="ENDORIBONUCLEASE-RELATED"/>
    <property type="match status" value="1"/>
</dbReference>
<keyword evidence="2" id="KW-0288">FMN</keyword>
<feature type="chain" id="PRO_5030577023" evidence="3">
    <location>
        <begin position="23"/>
        <end position="388"/>
    </location>
</feature>
<dbReference type="Pfam" id="PF14588">
    <property type="entry name" value="YjgF_endoribonc"/>
    <property type="match status" value="1"/>
</dbReference>
<keyword evidence="1" id="KW-0285">Flavoprotein</keyword>
<dbReference type="InterPro" id="IPR013813">
    <property type="entry name" value="Endoribo_LPSP/chorism_mut-like"/>
</dbReference>
<reference evidence="5 6" key="1">
    <citation type="submission" date="2019-12" db="EMBL/GenBank/DDBJ databases">
        <authorList>
            <person name="Feng G."/>
            <person name="Zhu H."/>
        </authorList>
    </citation>
    <scope>NUCLEOTIDE SEQUENCE [LARGE SCALE GENOMIC DNA]</scope>
    <source>
        <strain evidence="5 6">FGD1</strain>
    </source>
</reference>
<accession>A0A7X4GI65</accession>
<dbReference type="Gene3D" id="3.30.1330.40">
    <property type="entry name" value="RutC-like"/>
    <property type="match status" value="1"/>
</dbReference>
<feature type="domain" description="Flavodoxin-like" evidence="4">
    <location>
        <begin position="31"/>
        <end position="209"/>
    </location>
</feature>
<dbReference type="Pfam" id="PF03358">
    <property type="entry name" value="FMN_red"/>
    <property type="match status" value="1"/>
</dbReference>
<dbReference type="Proteomes" id="UP000465810">
    <property type="component" value="Unassembled WGS sequence"/>
</dbReference>
<protein>
    <submittedName>
        <fullName evidence="5">NAD(P)H:quinone oxidoreductase</fullName>
    </submittedName>
</protein>
<organism evidence="5 6">
    <name type="scientific">Novosphingobium silvae</name>
    <dbReference type="NCBI Taxonomy" id="2692619"/>
    <lineage>
        <taxon>Bacteria</taxon>
        <taxon>Pseudomonadati</taxon>
        <taxon>Pseudomonadota</taxon>
        <taxon>Alphaproteobacteria</taxon>
        <taxon>Sphingomonadales</taxon>
        <taxon>Sphingomonadaceae</taxon>
        <taxon>Novosphingobium</taxon>
    </lineage>
</organism>
<dbReference type="AlphaFoldDB" id="A0A7X4GI65"/>
<dbReference type="GO" id="GO:0016491">
    <property type="term" value="F:oxidoreductase activity"/>
    <property type="evidence" value="ECO:0007669"/>
    <property type="project" value="InterPro"/>
</dbReference>
<comment type="caution">
    <text evidence="5">The sequence shown here is derived from an EMBL/GenBank/DDBJ whole genome shotgun (WGS) entry which is preliminary data.</text>
</comment>
<keyword evidence="6" id="KW-1185">Reference proteome</keyword>
<evidence type="ECO:0000256" key="2">
    <source>
        <dbReference type="ARBA" id="ARBA00022643"/>
    </source>
</evidence>
<dbReference type="InterPro" id="IPR035959">
    <property type="entry name" value="RutC-like_sf"/>
</dbReference>
<dbReference type="InterPro" id="IPR005025">
    <property type="entry name" value="FMN_Rdtase-like_dom"/>
</dbReference>
<dbReference type="SUPFAM" id="SSF55298">
    <property type="entry name" value="YjgF-like"/>
    <property type="match status" value="1"/>
</dbReference>
<sequence>MKKLTQLAAILLAAFSGPTAMAQVAHTKPQVLVLIYSDTGGTYALAREVAAGITGDGSVDATIKQVKGSPKSDLKDVPVATVAELARYDGIAFGSPVYFGNISTPMSEFLSQTGDLWSAHALEGKPATVFMSAGSGAGKELAFQSFWGSLAVHGMLLMPNGIRGVEGLDKTVPQGNSVLGASTLASLKNVERPTLGERQIARDQGRAFARVVSALRGALPASSSEVAAVTEVPKAAITIREALARMGLALPPLPKPAGNYSPFVRTGNLVFINQYALKDGKILHPGKIGVDVTDAQAKESVQATMLNVLSVLNEAVGGDLGRVKQAVQLTGVFNTIDTYADHARLMNTASDLAADLLGERGHHARMTLGANSVPGQSPVEIQAIFEVE</sequence>
<dbReference type="Gene3D" id="3.40.50.360">
    <property type="match status" value="1"/>
</dbReference>
<keyword evidence="3" id="KW-0732">Signal</keyword>
<name>A0A7X4GI65_9SPHN</name>
<dbReference type="SUPFAM" id="SSF52218">
    <property type="entry name" value="Flavoproteins"/>
    <property type="match status" value="1"/>
</dbReference>
<gene>
    <name evidence="5" type="ORF">GR702_15145</name>
</gene>
<feature type="signal peptide" evidence="3">
    <location>
        <begin position="1"/>
        <end position="22"/>
    </location>
</feature>
<dbReference type="EMBL" id="WVTD01000012">
    <property type="protein sequence ID" value="MYL99101.1"/>
    <property type="molecule type" value="Genomic_DNA"/>
</dbReference>
<dbReference type="PROSITE" id="PS50902">
    <property type="entry name" value="FLAVODOXIN_LIKE"/>
    <property type="match status" value="1"/>
</dbReference>
<dbReference type="InterPro" id="IPR029039">
    <property type="entry name" value="Flavoprotein-like_sf"/>
</dbReference>
<dbReference type="RefSeq" id="WP_026109338.1">
    <property type="nucleotide sequence ID" value="NZ_WVTD01000012.1"/>
</dbReference>
<evidence type="ECO:0000256" key="1">
    <source>
        <dbReference type="ARBA" id="ARBA00022630"/>
    </source>
</evidence>
<evidence type="ECO:0000313" key="6">
    <source>
        <dbReference type="Proteomes" id="UP000465810"/>
    </source>
</evidence>
<evidence type="ECO:0000259" key="4">
    <source>
        <dbReference type="PROSITE" id="PS50902"/>
    </source>
</evidence>